<dbReference type="InterPro" id="IPR029060">
    <property type="entry name" value="PIN-like_dom_sf"/>
</dbReference>
<dbReference type="Proteomes" id="UP001519535">
    <property type="component" value="Unassembled WGS sequence"/>
</dbReference>
<dbReference type="NCBIfam" id="TIGR00028">
    <property type="entry name" value="Mtu_PIN_fam"/>
    <property type="match status" value="1"/>
</dbReference>
<keyword evidence="2 6" id="KW-0540">Nuclease</keyword>
<reference evidence="8 9" key="1">
    <citation type="submission" date="2021-05" db="EMBL/GenBank/DDBJ databases">
        <title>Mycobacterium acidophilum sp. nov., an extremely acid-tolerant member of the genus Mycobacterium.</title>
        <authorList>
            <person name="Xia J."/>
        </authorList>
    </citation>
    <scope>NUCLEOTIDE SEQUENCE [LARGE SCALE GENOMIC DNA]</scope>
    <source>
        <strain evidence="8 9">M1</strain>
    </source>
</reference>
<comment type="function">
    <text evidence="6">Toxic component of a toxin-antitoxin (TA) system. An RNase.</text>
</comment>
<dbReference type="InterPro" id="IPR006226">
    <property type="entry name" value="Mtu_PIN"/>
</dbReference>
<protein>
    <recommendedName>
        <fullName evidence="6">Ribonuclease VapC</fullName>
        <shortName evidence="6">RNase VapC</shortName>
        <ecNumber evidence="6">3.1.-.-</ecNumber>
    </recommendedName>
    <alternativeName>
        <fullName evidence="6">Toxin VapC</fullName>
    </alternativeName>
</protein>
<dbReference type="EMBL" id="JAHCLR010000020">
    <property type="protein sequence ID" value="MBS9534223.1"/>
    <property type="molecule type" value="Genomic_DNA"/>
</dbReference>
<dbReference type="HAMAP" id="MF_00265">
    <property type="entry name" value="VapC_Nob1"/>
    <property type="match status" value="1"/>
</dbReference>
<evidence type="ECO:0000313" key="9">
    <source>
        <dbReference type="Proteomes" id="UP001519535"/>
    </source>
</evidence>
<sequence length="147" mass="16139">MLLCDTNVWLALALSGHVHHGIARAWLDTVDEPGVIHFCRATQQSLLRLLTNRRVLGAYGIPPLTNAEAWAAYASLRGDDRIAMTDCEPDGLESQWQAFAVRQSAAPKVWMDAYLAAFALTGGFEFVTTDSDFAQYQGLNLRLLTAG</sequence>
<gene>
    <name evidence="6" type="primary">vapC</name>
    <name evidence="8" type="ORF">KIH27_11555</name>
</gene>
<evidence type="ECO:0000256" key="1">
    <source>
        <dbReference type="ARBA" id="ARBA00022649"/>
    </source>
</evidence>
<dbReference type="RefSeq" id="WP_214093093.1">
    <property type="nucleotide sequence ID" value="NZ_JAHCLR010000020.1"/>
</dbReference>
<keyword evidence="5 6" id="KW-0460">Magnesium</keyword>
<comment type="cofactor">
    <cofactor evidence="6">
        <name>Mg(2+)</name>
        <dbReference type="ChEBI" id="CHEBI:18420"/>
    </cofactor>
</comment>
<keyword evidence="4 6" id="KW-0378">Hydrolase</keyword>
<evidence type="ECO:0000256" key="6">
    <source>
        <dbReference type="HAMAP-Rule" id="MF_00265"/>
    </source>
</evidence>
<feature type="binding site" evidence="6">
    <location>
        <position position="5"/>
    </location>
    <ligand>
        <name>Mg(2+)</name>
        <dbReference type="ChEBI" id="CHEBI:18420"/>
    </ligand>
</feature>
<dbReference type="InterPro" id="IPR002716">
    <property type="entry name" value="PIN_dom"/>
</dbReference>
<dbReference type="Gene3D" id="3.40.50.1010">
    <property type="entry name" value="5'-nuclease"/>
    <property type="match status" value="1"/>
</dbReference>
<name>A0ABS5RIV5_9MYCO</name>
<evidence type="ECO:0000259" key="7">
    <source>
        <dbReference type="Pfam" id="PF01850"/>
    </source>
</evidence>
<dbReference type="SUPFAM" id="SSF88723">
    <property type="entry name" value="PIN domain-like"/>
    <property type="match status" value="1"/>
</dbReference>
<organism evidence="8 9">
    <name type="scientific">Mycolicibacter acidiphilus</name>
    <dbReference type="NCBI Taxonomy" id="2835306"/>
    <lineage>
        <taxon>Bacteria</taxon>
        <taxon>Bacillati</taxon>
        <taxon>Actinomycetota</taxon>
        <taxon>Actinomycetes</taxon>
        <taxon>Mycobacteriales</taxon>
        <taxon>Mycobacteriaceae</taxon>
        <taxon>Mycolicibacter</taxon>
    </lineage>
</organism>
<evidence type="ECO:0000256" key="2">
    <source>
        <dbReference type="ARBA" id="ARBA00022722"/>
    </source>
</evidence>
<comment type="similarity">
    <text evidence="6">Belongs to the PINc/VapC protein family.</text>
</comment>
<proteinExistence type="inferred from homology"/>
<keyword evidence="6" id="KW-0800">Toxin</keyword>
<keyword evidence="3 6" id="KW-0479">Metal-binding</keyword>
<evidence type="ECO:0000313" key="8">
    <source>
        <dbReference type="EMBL" id="MBS9534223.1"/>
    </source>
</evidence>
<dbReference type="InterPro" id="IPR022907">
    <property type="entry name" value="VapC_family"/>
</dbReference>
<comment type="caution">
    <text evidence="8">The sequence shown here is derived from an EMBL/GenBank/DDBJ whole genome shotgun (WGS) entry which is preliminary data.</text>
</comment>
<evidence type="ECO:0000256" key="4">
    <source>
        <dbReference type="ARBA" id="ARBA00022801"/>
    </source>
</evidence>
<feature type="domain" description="PIN" evidence="7">
    <location>
        <begin position="3"/>
        <end position="137"/>
    </location>
</feature>
<dbReference type="Pfam" id="PF01850">
    <property type="entry name" value="PIN"/>
    <property type="match status" value="1"/>
</dbReference>
<feature type="binding site" evidence="6">
    <location>
        <position position="112"/>
    </location>
    <ligand>
        <name>Mg(2+)</name>
        <dbReference type="ChEBI" id="CHEBI:18420"/>
    </ligand>
</feature>
<evidence type="ECO:0000256" key="3">
    <source>
        <dbReference type="ARBA" id="ARBA00022723"/>
    </source>
</evidence>
<accession>A0ABS5RIV5</accession>
<evidence type="ECO:0000256" key="5">
    <source>
        <dbReference type="ARBA" id="ARBA00022842"/>
    </source>
</evidence>
<dbReference type="EC" id="3.1.-.-" evidence="6"/>
<keyword evidence="9" id="KW-1185">Reference proteome</keyword>
<keyword evidence="1 6" id="KW-1277">Toxin-antitoxin system</keyword>